<evidence type="ECO:0000259" key="9">
    <source>
        <dbReference type="PROSITE" id="PS50011"/>
    </source>
</evidence>
<protein>
    <recommendedName>
        <fullName evidence="9">Protein kinase domain-containing protein</fullName>
    </recommendedName>
</protein>
<keyword evidence="11" id="KW-1185">Reference proteome</keyword>
<evidence type="ECO:0000256" key="1">
    <source>
        <dbReference type="ARBA" id="ARBA00004496"/>
    </source>
</evidence>
<feature type="domain" description="Protein kinase" evidence="9">
    <location>
        <begin position="11"/>
        <end position="151"/>
    </location>
</feature>
<reference evidence="10 11" key="1">
    <citation type="journal article" date="2023" name="BMC Biol.">
        <title>The compact genome of the sponge Oopsacas minuta (Hexactinellida) is lacking key metazoan core genes.</title>
        <authorList>
            <person name="Santini S."/>
            <person name="Schenkelaars Q."/>
            <person name="Jourda C."/>
            <person name="Duchesne M."/>
            <person name="Belahbib H."/>
            <person name="Rocher C."/>
            <person name="Selva M."/>
            <person name="Riesgo A."/>
            <person name="Vervoort M."/>
            <person name="Leys S.P."/>
            <person name="Kodjabachian L."/>
            <person name="Le Bivic A."/>
            <person name="Borchiellini C."/>
            <person name="Claverie J.M."/>
            <person name="Renard E."/>
        </authorList>
    </citation>
    <scope>NUCLEOTIDE SEQUENCE [LARGE SCALE GENOMIC DNA]</scope>
    <source>
        <strain evidence="10">SPO-2</strain>
    </source>
</reference>
<evidence type="ECO:0000313" key="11">
    <source>
        <dbReference type="Proteomes" id="UP001165289"/>
    </source>
</evidence>
<dbReference type="SMART" id="SM00220">
    <property type="entry name" value="S_TKc"/>
    <property type="match status" value="1"/>
</dbReference>
<evidence type="ECO:0000256" key="7">
    <source>
        <dbReference type="ARBA" id="ARBA00022840"/>
    </source>
</evidence>
<gene>
    <name evidence="10" type="ORF">LOD99_10499</name>
</gene>
<dbReference type="Proteomes" id="UP001165289">
    <property type="component" value="Unassembled WGS sequence"/>
</dbReference>
<dbReference type="Pfam" id="PF00069">
    <property type="entry name" value="Pkinase"/>
    <property type="match status" value="1"/>
</dbReference>
<evidence type="ECO:0000256" key="8">
    <source>
        <dbReference type="PROSITE-ProRule" id="PRU10141"/>
    </source>
</evidence>
<comment type="caution">
    <text evidence="10">The sequence shown here is derived from an EMBL/GenBank/DDBJ whole genome shotgun (WGS) entry which is preliminary data.</text>
</comment>
<dbReference type="PROSITE" id="PS00107">
    <property type="entry name" value="PROTEIN_KINASE_ATP"/>
    <property type="match status" value="1"/>
</dbReference>
<name>A0AAV7KH16_9METZ</name>
<comment type="subcellular location">
    <subcellularLocation>
        <location evidence="1">Cytoplasm</location>
    </subcellularLocation>
</comment>
<proteinExistence type="predicted"/>
<evidence type="ECO:0000256" key="4">
    <source>
        <dbReference type="ARBA" id="ARBA00022679"/>
    </source>
</evidence>
<dbReference type="GO" id="GO:0005737">
    <property type="term" value="C:cytoplasm"/>
    <property type="evidence" value="ECO:0007669"/>
    <property type="project" value="UniProtKB-SubCell"/>
</dbReference>
<keyword evidence="4" id="KW-0808">Transferase</keyword>
<keyword evidence="5 8" id="KW-0547">Nucleotide-binding</keyword>
<keyword evidence="6" id="KW-0418">Kinase</keyword>
<dbReference type="AlphaFoldDB" id="A0AAV7KH16"/>
<evidence type="ECO:0000256" key="6">
    <source>
        <dbReference type="ARBA" id="ARBA00022777"/>
    </source>
</evidence>
<dbReference type="PANTHER" id="PTHR22969:SF15">
    <property type="entry name" value="FI05319P"/>
    <property type="match status" value="1"/>
</dbReference>
<dbReference type="InterPro" id="IPR000719">
    <property type="entry name" value="Prot_kinase_dom"/>
</dbReference>
<dbReference type="GO" id="GO:0004674">
    <property type="term" value="F:protein serine/threonine kinase activity"/>
    <property type="evidence" value="ECO:0007669"/>
    <property type="project" value="UniProtKB-KW"/>
</dbReference>
<keyword evidence="2" id="KW-0963">Cytoplasm</keyword>
<dbReference type="InterPro" id="IPR017441">
    <property type="entry name" value="Protein_kinase_ATP_BS"/>
</dbReference>
<keyword evidence="3" id="KW-0723">Serine/threonine-protein kinase</keyword>
<dbReference type="FunFam" id="3.30.200.20:FF:000106">
    <property type="entry name" value="serine/threonine-protein kinase TBK1 isoform X1"/>
    <property type="match status" value="1"/>
</dbReference>
<evidence type="ECO:0000256" key="2">
    <source>
        <dbReference type="ARBA" id="ARBA00022490"/>
    </source>
</evidence>
<dbReference type="EMBL" id="JAKMXF010000039">
    <property type="protein sequence ID" value="KAI6660188.1"/>
    <property type="molecule type" value="Genomic_DNA"/>
</dbReference>
<evidence type="ECO:0000313" key="10">
    <source>
        <dbReference type="EMBL" id="KAI6660188.1"/>
    </source>
</evidence>
<feature type="binding site" evidence="8">
    <location>
        <position position="40"/>
    </location>
    <ligand>
        <name>ATP</name>
        <dbReference type="ChEBI" id="CHEBI:30616"/>
    </ligand>
</feature>
<dbReference type="Gene3D" id="1.10.510.10">
    <property type="entry name" value="Transferase(Phosphotransferase) domain 1"/>
    <property type="match status" value="1"/>
</dbReference>
<dbReference type="GO" id="GO:0005524">
    <property type="term" value="F:ATP binding"/>
    <property type="evidence" value="ECO:0007669"/>
    <property type="project" value="UniProtKB-UniRule"/>
</dbReference>
<dbReference type="Gene3D" id="3.30.200.20">
    <property type="entry name" value="Phosphorylase Kinase, domain 1"/>
    <property type="match status" value="1"/>
</dbReference>
<dbReference type="InterPro" id="IPR011009">
    <property type="entry name" value="Kinase-like_dom_sf"/>
</dbReference>
<keyword evidence="7 8" id="KW-0067">ATP-binding</keyword>
<evidence type="ECO:0000256" key="3">
    <source>
        <dbReference type="ARBA" id="ARBA00022527"/>
    </source>
</evidence>
<dbReference type="SUPFAM" id="SSF56112">
    <property type="entry name" value="Protein kinase-like (PK-like)"/>
    <property type="match status" value="1"/>
</dbReference>
<dbReference type="PROSITE" id="PS50011">
    <property type="entry name" value="PROTEIN_KINASE_DOM"/>
    <property type="match status" value="1"/>
</dbReference>
<sequence>MHYSSSDNYLWNTIDSLGKGATGGVFKGRHMKTGNSVAIKVFNTETNSFWRELDILKNTPMHDNIVKFISMETELSSKRRVIIMELCTGGSLYNIIDHPENGFGLSEDELMSVIRDVVSGLNHLHLQKGAGMLLFYIATSQAPSSGQEFTS</sequence>
<accession>A0AAV7KH16</accession>
<dbReference type="InterPro" id="IPR051180">
    <property type="entry name" value="IKK"/>
</dbReference>
<organism evidence="10 11">
    <name type="scientific">Oopsacas minuta</name>
    <dbReference type="NCBI Taxonomy" id="111878"/>
    <lineage>
        <taxon>Eukaryota</taxon>
        <taxon>Metazoa</taxon>
        <taxon>Porifera</taxon>
        <taxon>Hexactinellida</taxon>
        <taxon>Hexasterophora</taxon>
        <taxon>Lyssacinosida</taxon>
        <taxon>Leucopsacidae</taxon>
        <taxon>Oopsacas</taxon>
    </lineage>
</organism>
<dbReference type="PANTHER" id="PTHR22969">
    <property type="entry name" value="IKB KINASE"/>
    <property type="match status" value="1"/>
</dbReference>
<evidence type="ECO:0000256" key="5">
    <source>
        <dbReference type="ARBA" id="ARBA00022741"/>
    </source>
</evidence>